<feature type="transmembrane region" description="Helical" evidence="1">
    <location>
        <begin position="12"/>
        <end position="30"/>
    </location>
</feature>
<organism evidence="2 3">
    <name type="scientific">Leptospira kmetyi</name>
    <dbReference type="NCBI Taxonomy" id="408139"/>
    <lineage>
        <taxon>Bacteria</taxon>
        <taxon>Pseudomonadati</taxon>
        <taxon>Spirochaetota</taxon>
        <taxon>Spirochaetia</taxon>
        <taxon>Leptospirales</taxon>
        <taxon>Leptospiraceae</taxon>
        <taxon>Leptospira</taxon>
    </lineage>
</organism>
<evidence type="ECO:0000313" key="2">
    <source>
        <dbReference type="EMBL" id="AYV57380.1"/>
    </source>
</evidence>
<keyword evidence="1" id="KW-1133">Transmembrane helix</keyword>
<sequence length="237" mass="27070">MFPKKSITQSTLRNFFLSVSILSLVLFSFLNCISVRVYIPKKGTDAFDVGNLDTIPHLAVPNPNPHFEIEESPELKYGAFANRIPFLFLLSPRRLQNEYGSVGTIIARELDRNRNEYKTNQKYTILINNFELKTEDSCFGGNNTSVKLDIDVLNLEKKENLLNFHFEDSIESNVTDCNFVLATGTIVGWLIYMPYLGFRGNREDQLNQLGRTALLEFSEKLKFALEKSAKTISPQKK</sequence>
<name>A0AAD0UQQ0_9LEPT</name>
<evidence type="ECO:0000313" key="3">
    <source>
        <dbReference type="Proteomes" id="UP000276407"/>
    </source>
</evidence>
<evidence type="ECO:0000256" key="1">
    <source>
        <dbReference type="SAM" id="Phobius"/>
    </source>
</evidence>
<reference evidence="2 3" key="1">
    <citation type="submission" date="2018-11" db="EMBL/GenBank/DDBJ databases">
        <title>Complete genome sequence of Leptospira kmetyi isolate LS 001/16 from soil sample associated with a leptospirosis patient in Kelantan.</title>
        <authorList>
            <person name="Muhammad Yusoff F."/>
            <person name="Muhammad Yusoff S."/>
            <person name="Ahmad M.N."/>
            <person name="Yusof N.Y."/>
            <person name="Aziah I."/>
        </authorList>
    </citation>
    <scope>NUCLEOTIDE SEQUENCE [LARGE SCALE GENOMIC DNA]</scope>
    <source>
        <strain evidence="2 3">LS 001/16</strain>
    </source>
</reference>
<gene>
    <name evidence="2" type="ORF">EFP84_04460</name>
</gene>
<accession>A0AAD0UQQ0</accession>
<dbReference type="AlphaFoldDB" id="A0AAD0UQQ0"/>
<proteinExistence type="predicted"/>
<dbReference type="Proteomes" id="UP000276407">
    <property type="component" value="Chromosome 1"/>
</dbReference>
<keyword evidence="1" id="KW-0812">Transmembrane</keyword>
<dbReference type="KEGG" id="lkm:EFP84_04460"/>
<protein>
    <submittedName>
        <fullName evidence="2">Uncharacterized protein</fullName>
    </submittedName>
</protein>
<dbReference type="EMBL" id="CP033614">
    <property type="protein sequence ID" value="AYV57380.1"/>
    <property type="molecule type" value="Genomic_DNA"/>
</dbReference>
<keyword evidence="1" id="KW-0472">Membrane</keyword>